<keyword evidence="2" id="KW-1185">Reference proteome</keyword>
<dbReference type="EMBL" id="BLXT01007418">
    <property type="protein sequence ID" value="GFO39140.1"/>
    <property type="molecule type" value="Genomic_DNA"/>
</dbReference>
<organism evidence="1 2">
    <name type="scientific">Plakobranchus ocellatus</name>
    <dbReference type="NCBI Taxonomy" id="259542"/>
    <lineage>
        <taxon>Eukaryota</taxon>
        <taxon>Metazoa</taxon>
        <taxon>Spiralia</taxon>
        <taxon>Lophotrochozoa</taxon>
        <taxon>Mollusca</taxon>
        <taxon>Gastropoda</taxon>
        <taxon>Heterobranchia</taxon>
        <taxon>Euthyneura</taxon>
        <taxon>Panpulmonata</taxon>
        <taxon>Sacoglossa</taxon>
        <taxon>Placobranchoidea</taxon>
        <taxon>Plakobranchidae</taxon>
        <taxon>Plakobranchus</taxon>
    </lineage>
</organism>
<sequence>MLERMRSTKSPPVRASVTAIINIAAEQITTVVEATTTTTATGTECEVGNRVISHGELFTDPSLSHCLVHQCYFGSSFLYSEGCEDSMAGCHGVGEQWEENCLTYTCTRTAIRGYNYYQPILQTARCRDADGSCHDQGQIFTYVLRGRRHNYCSCIIRNNRILYRCF</sequence>
<dbReference type="AlphaFoldDB" id="A0AAV4D4Y1"/>
<comment type="caution">
    <text evidence="1">The sequence shown here is derived from an EMBL/GenBank/DDBJ whole genome shotgun (WGS) entry which is preliminary data.</text>
</comment>
<name>A0AAV4D4Y1_9GAST</name>
<accession>A0AAV4D4Y1</accession>
<evidence type="ECO:0000313" key="2">
    <source>
        <dbReference type="Proteomes" id="UP000735302"/>
    </source>
</evidence>
<reference evidence="1 2" key="1">
    <citation type="journal article" date="2021" name="Elife">
        <title>Chloroplast acquisition without the gene transfer in kleptoplastic sea slugs, Plakobranchus ocellatus.</title>
        <authorList>
            <person name="Maeda T."/>
            <person name="Takahashi S."/>
            <person name="Yoshida T."/>
            <person name="Shimamura S."/>
            <person name="Takaki Y."/>
            <person name="Nagai Y."/>
            <person name="Toyoda A."/>
            <person name="Suzuki Y."/>
            <person name="Arimoto A."/>
            <person name="Ishii H."/>
            <person name="Satoh N."/>
            <person name="Nishiyama T."/>
            <person name="Hasebe M."/>
            <person name="Maruyama T."/>
            <person name="Minagawa J."/>
            <person name="Obokata J."/>
            <person name="Shigenobu S."/>
        </authorList>
    </citation>
    <scope>NUCLEOTIDE SEQUENCE [LARGE SCALE GENOMIC DNA]</scope>
</reference>
<dbReference type="Proteomes" id="UP000735302">
    <property type="component" value="Unassembled WGS sequence"/>
</dbReference>
<evidence type="ECO:0000313" key="1">
    <source>
        <dbReference type="EMBL" id="GFO39140.1"/>
    </source>
</evidence>
<gene>
    <name evidence="1" type="ORF">PoB_006564500</name>
</gene>
<protein>
    <submittedName>
        <fullName evidence="1">Uncharacterized protein</fullName>
    </submittedName>
</protein>
<proteinExistence type="predicted"/>